<evidence type="ECO:0000313" key="1">
    <source>
        <dbReference type="EMBL" id="AKV68574.1"/>
    </source>
</evidence>
<organism evidence="1 2">
    <name type="scientific">Microcystis panniformis FACHB-1757</name>
    <dbReference type="NCBI Taxonomy" id="1638788"/>
    <lineage>
        <taxon>Bacteria</taxon>
        <taxon>Bacillati</taxon>
        <taxon>Cyanobacteriota</taxon>
        <taxon>Cyanophyceae</taxon>
        <taxon>Oscillatoriophycideae</taxon>
        <taxon>Chroococcales</taxon>
        <taxon>Microcystaceae</taxon>
        <taxon>Microcystis</taxon>
    </lineage>
</organism>
<dbReference type="Proteomes" id="UP000068167">
    <property type="component" value="Chromosome"/>
</dbReference>
<reference evidence="1 2" key="1">
    <citation type="journal article" date="2016" name="Stand. Genomic Sci.">
        <title>Complete genome sequence and genomic characterization of Microcystis panniformis FACHB 1757 by third-generation sequencing.</title>
        <authorList>
            <person name="Zhang J.Y."/>
            <person name="Guan R."/>
            <person name="Zhang H.J."/>
            <person name="Li H."/>
            <person name="Xiao P."/>
            <person name="Yu G.L."/>
            <person name="Du L."/>
            <person name="Cao D.M."/>
            <person name="Zhu B.C."/>
            <person name="Li R.H."/>
            <person name="Lu Z.H."/>
        </authorList>
    </citation>
    <scope>NUCLEOTIDE SEQUENCE [LARGE SCALE GENOMIC DNA]</scope>
    <source>
        <strain evidence="1 2">FACHB-1757</strain>
    </source>
</reference>
<proteinExistence type="predicted"/>
<dbReference type="EMBL" id="CP011339">
    <property type="protein sequence ID" value="AKV68574.1"/>
    <property type="molecule type" value="Genomic_DNA"/>
</dbReference>
<gene>
    <name evidence="1" type="ORF">VL20_3571</name>
</gene>
<name>A0A0K1S351_9CHRO</name>
<dbReference type="KEGG" id="mpk:VL20_3571"/>
<dbReference type="PATRIC" id="fig|1638788.3.peg.3608"/>
<evidence type="ECO:0000313" key="2">
    <source>
        <dbReference type="Proteomes" id="UP000068167"/>
    </source>
</evidence>
<dbReference type="AlphaFoldDB" id="A0A0K1S351"/>
<protein>
    <submittedName>
        <fullName evidence="1">Uncharacterized protein</fullName>
    </submittedName>
</protein>
<keyword evidence="2" id="KW-1185">Reference proteome</keyword>
<sequence length="45" mass="5129">MQKIAVICKSERILKLGNKNLTKLAKKLAKNWLKLSQSAKFLTTK</sequence>
<accession>A0A0K1S351</accession>